<evidence type="ECO:0000313" key="2">
    <source>
        <dbReference type="EMBL" id="CAI9621334.1"/>
    </source>
</evidence>
<gene>
    <name evidence="2" type="ORF">SPARVUS_LOCUS16133186</name>
</gene>
<sequence length="139" mass="15246">MTRAGDLCLSSAGAVLALATSGDGRHPAEHIIDGNPDTFWTTTGMFPQEFIISLNTLQKIGKITIESSQIRSLCIETSTSKDPTNFEHCVEREFEHVEGQFHTEEMTLPGVQAVHLRFVILSGFDHFVAVRSVSAESVI</sequence>
<dbReference type="InterPro" id="IPR008979">
    <property type="entry name" value="Galactose-bd-like_sf"/>
</dbReference>
<dbReference type="Proteomes" id="UP001162483">
    <property type="component" value="Unassembled WGS sequence"/>
</dbReference>
<dbReference type="Gene3D" id="2.60.120.260">
    <property type="entry name" value="Galactose-binding domain-like"/>
    <property type="match status" value="1"/>
</dbReference>
<keyword evidence="3" id="KW-1185">Reference proteome</keyword>
<dbReference type="EMBL" id="CATNWA010021098">
    <property type="protein sequence ID" value="CAI9621334.1"/>
    <property type="molecule type" value="Genomic_DNA"/>
</dbReference>
<accession>A0ABN9HJP8</accession>
<proteinExistence type="predicted"/>
<protein>
    <recommendedName>
        <fullName evidence="1">F5/8 type C domain-containing protein</fullName>
    </recommendedName>
</protein>
<evidence type="ECO:0000259" key="1">
    <source>
        <dbReference type="Pfam" id="PF00754"/>
    </source>
</evidence>
<dbReference type="Pfam" id="PF00754">
    <property type="entry name" value="F5_F8_type_C"/>
    <property type="match status" value="1"/>
</dbReference>
<feature type="domain" description="F5/8 type C" evidence="1">
    <location>
        <begin position="21"/>
        <end position="122"/>
    </location>
</feature>
<comment type="caution">
    <text evidence="2">The sequence shown here is derived from an EMBL/GenBank/DDBJ whole genome shotgun (WGS) entry which is preliminary data.</text>
</comment>
<dbReference type="InterPro" id="IPR033558">
    <property type="entry name" value="IFT25"/>
</dbReference>
<evidence type="ECO:0000313" key="3">
    <source>
        <dbReference type="Proteomes" id="UP001162483"/>
    </source>
</evidence>
<dbReference type="PANTHER" id="PTHR33906">
    <property type="entry name" value="INTRAFLAGELLAR TRANSPORT PROTEIN 25 HOMOLOG"/>
    <property type="match status" value="1"/>
</dbReference>
<dbReference type="InterPro" id="IPR000421">
    <property type="entry name" value="FA58C"/>
</dbReference>
<dbReference type="PANTHER" id="PTHR33906:SF1">
    <property type="entry name" value="INTRAFLAGELLAR TRANSPORT PROTEIN 25 HOMOLOG"/>
    <property type="match status" value="1"/>
</dbReference>
<organism evidence="2 3">
    <name type="scientific">Staurois parvus</name>
    <dbReference type="NCBI Taxonomy" id="386267"/>
    <lineage>
        <taxon>Eukaryota</taxon>
        <taxon>Metazoa</taxon>
        <taxon>Chordata</taxon>
        <taxon>Craniata</taxon>
        <taxon>Vertebrata</taxon>
        <taxon>Euteleostomi</taxon>
        <taxon>Amphibia</taxon>
        <taxon>Batrachia</taxon>
        <taxon>Anura</taxon>
        <taxon>Neobatrachia</taxon>
        <taxon>Ranoidea</taxon>
        <taxon>Ranidae</taxon>
        <taxon>Staurois</taxon>
    </lineage>
</organism>
<dbReference type="SUPFAM" id="SSF49785">
    <property type="entry name" value="Galactose-binding domain-like"/>
    <property type="match status" value="1"/>
</dbReference>
<name>A0ABN9HJP8_9NEOB</name>
<reference evidence="2" key="1">
    <citation type="submission" date="2023-05" db="EMBL/GenBank/DDBJ databases">
        <authorList>
            <person name="Stuckert A."/>
        </authorList>
    </citation>
    <scope>NUCLEOTIDE SEQUENCE</scope>
</reference>